<keyword evidence="2 4" id="KW-0238">DNA-binding</keyword>
<dbReference type="InterPro" id="IPR009057">
    <property type="entry name" value="Homeodomain-like_sf"/>
</dbReference>
<dbReference type="EMBL" id="UGPY01000001">
    <property type="protein sequence ID" value="STY97974.1"/>
    <property type="molecule type" value="Genomic_DNA"/>
</dbReference>
<dbReference type="Proteomes" id="UP000229340">
    <property type="component" value="Chromosome"/>
</dbReference>
<dbReference type="PRINTS" id="PR00455">
    <property type="entry name" value="HTHTETR"/>
</dbReference>
<dbReference type="KEGG" id="mos:AXE82_09315"/>
<dbReference type="Pfam" id="PF00440">
    <property type="entry name" value="TetR_N"/>
    <property type="match status" value="1"/>
</dbReference>
<evidence type="ECO:0000256" key="2">
    <source>
        <dbReference type="ARBA" id="ARBA00023125"/>
    </source>
</evidence>
<evidence type="ECO:0000313" key="8">
    <source>
        <dbReference type="Proteomes" id="UP000229340"/>
    </source>
</evidence>
<evidence type="ECO:0000256" key="4">
    <source>
        <dbReference type="PROSITE-ProRule" id="PRU00335"/>
    </source>
</evidence>
<evidence type="ECO:0000256" key="1">
    <source>
        <dbReference type="ARBA" id="ARBA00023015"/>
    </source>
</evidence>
<proteinExistence type="predicted"/>
<protein>
    <submittedName>
        <fullName evidence="7">HTH-type transcriptional repressor nemR</fullName>
    </submittedName>
    <submittedName>
        <fullName evidence="6">TetR/AcrR family transcriptional regulator</fullName>
    </submittedName>
</protein>
<dbReference type="SUPFAM" id="SSF46689">
    <property type="entry name" value="Homeodomain-like"/>
    <property type="match status" value="1"/>
</dbReference>
<keyword evidence="3" id="KW-0804">Transcription</keyword>
<dbReference type="GO" id="GO:0003677">
    <property type="term" value="F:DNA binding"/>
    <property type="evidence" value="ECO:0007669"/>
    <property type="project" value="UniProtKB-UniRule"/>
</dbReference>
<feature type="DNA-binding region" description="H-T-H motif" evidence="4">
    <location>
        <begin position="33"/>
        <end position="52"/>
    </location>
</feature>
<feature type="domain" description="HTH tetR-type" evidence="5">
    <location>
        <begin position="10"/>
        <end position="70"/>
    </location>
</feature>
<dbReference type="Proteomes" id="UP000255230">
    <property type="component" value="Unassembled WGS sequence"/>
</dbReference>
<name>A0A0X8K7C6_FAUOS</name>
<dbReference type="RefSeq" id="WP_062333980.1">
    <property type="nucleotide sequence ID" value="NZ_CBCRZU010000023.1"/>
</dbReference>
<dbReference type="Gene3D" id="1.10.357.10">
    <property type="entry name" value="Tetracycline Repressor, domain 2"/>
    <property type="match status" value="1"/>
</dbReference>
<dbReference type="PANTHER" id="PTHR47506:SF6">
    <property type="entry name" value="HTH-TYPE TRANSCRIPTIONAL REPRESSOR NEMR"/>
    <property type="match status" value="1"/>
</dbReference>
<evidence type="ECO:0000259" key="5">
    <source>
        <dbReference type="PROSITE" id="PS50977"/>
    </source>
</evidence>
<evidence type="ECO:0000256" key="3">
    <source>
        <dbReference type="ARBA" id="ARBA00023163"/>
    </source>
</evidence>
<sequence>MEHAPIKKSETKRLHILNTSSELILRKGFSGVGLQEILQSCEIPKGSFYHYFKSKESFGCELVQYYVDNYQRRLDELWRSDQSAYQKLIGYFNLWIEDPDAPCSWADSCLIVKLAAEVADLSEDMRAIMSDGVDKVIKRIAEVIVLGKQDGSIQAETDALTLSQVTYQMWMGAALLSKLQKDKTPLHQALKATAFLLKSGQS</sequence>
<accession>A0A0X8K7C6</accession>
<dbReference type="GeneID" id="35778817"/>
<organism evidence="7 9">
    <name type="scientific">Faucicola osloensis</name>
    <name type="common">Moraxella osloensis</name>
    <dbReference type="NCBI Taxonomy" id="34062"/>
    <lineage>
        <taxon>Bacteria</taxon>
        <taxon>Pseudomonadati</taxon>
        <taxon>Pseudomonadota</taxon>
        <taxon>Gammaproteobacteria</taxon>
        <taxon>Moraxellales</taxon>
        <taxon>Moraxellaceae</taxon>
        <taxon>Faucicola</taxon>
    </lineage>
</organism>
<dbReference type="InterPro" id="IPR036271">
    <property type="entry name" value="Tet_transcr_reg_TetR-rel_C_sf"/>
</dbReference>
<dbReference type="STRING" id="34062.AXE82_09315"/>
<dbReference type="Pfam" id="PF16925">
    <property type="entry name" value="TetR_C_13"/>
    <property type="match status" value="1"/>
</dbReference>
<dbReference type="AlphaFoldDB" id="A0A0X8K7C6"/>
<reference evidence="7 9" key="4">
    <citation type="submission" date="2018-06" db="EMBL/GenBank/DDBJ databases">
        <authorList>
            <consortium name="Pathogen Informatics"/>
            <person name="Doyle S."/>
        </authorList>
    </citation>
    <scope>NUCLEOTIDE SEQUENCE [LARGE SCALE GENOMIC DNA]</scope>
    <source>
        <strain evidence="7 9">NCTC10465</strain>
    </source>
</reference>
<reference evidence="6" key="3">
    <citation type="journal article" date="2018" name="Misainmurhag Hoiji">
        <title>Complete genome sequence of multidrug-resistant Moraxella osloensis NP7 with multiple plasmids isolated from human skin.</title>
        <authorList>
            <person name="Ganzorig M."/>
            <person name="Lim J.Y."/>
            <person name="Hwang I."/>
            <person name="Lee K."/>
        </authorList>
    </citation>
    <scope>NUCLEOTIDE SEQUENCE</scope>
    <source>
        <strain evidence="6">NP7</strain>
    </source>
</reference>
<dbReference type="InterPro" id="IPR001647">
    <property type="entry name" value="HTH_TetR"/>
</dbReference>
<evidence type="ECO:0000313" key="9">
    <source>
        <dbReference type="Proteomes" id="UP000255230"/>
    </source>
</evidence>
<dbReference type="PROSITE" id="PS50977">
    <property type="entry name" value="HTH_TETR_2"/>
    <property type="match status" value="1"/>
</dbReference>
<reference evidence="6" key="2">
    <citation type="journal article" date="2018" name="Genome Announc.">
        <title>Complete Genome Sequences of Three Moraxella osloensis Strains Isolated from Human Skin.</title>
        <authorList>
            <person name="Lim J.Y."/>
            <person name="Hwang I."/>
            <person name="Ganzorig M."/>
            <person name="Huang S.L."/>
            <person name="Cho G.S."/>
            <person name="Franz C.M.A.P."/>
            <person name="Lee K."/>
        </authorList>
    </citation>
    <scope>NUCLEOTIDE SEQUENCE</scope>
    <source>
        <strain evidence="6">NP7</strain>
    </source>
</reference>
<dbReference type="EMBL" id="CP024443">
    <property type="protein sequence ID" value="ATR78225.1"/>
    <property type="molecule type" value="Genomic_DNA"/>
</dbReference>
<evidence type="ECO:0000313" key="7">
    <source>
        <dbReference type="EMBL" id="STY97974.1"/>
    </source>
</evidence>
<keyword evidence="1" id="KW-0805">Transcription regulation</keyword>
<evidence type="ECO:0000313" key="6">
    <source>
        <dbReference type="EMBL" id="ATR78225.1"/>
    </source>
</evidence>
<dbReference type="InterPro" id="IPR011075">
    <property type="entry name" value="TetR_C"/>
</dbReference>
<gene>
    <name evidence="7" type="primary">nemR</name>
    <name evidence="7" type="ORF">NCTC10465_01773</name>
    <name evidence="6" type="ORF">NP7_02450</name>
</gene>
<keyword evidence="9" id="KW-1185">Reference proteome</keyword>
<reference evidence="8" key="1">
    <citation type="submission" date="2017-11" db="EMBL/GenBank/DDBJ databases">
        <title>Complete genome sequence of Moraxella osloensis NP7 isolated from human skin.</title>
        <authorList>
            <person name="Lee K."/>
            <person name="Lim J.Y."/>
            <person name="Hwang I."/>
        </authorList>
    </citation>
    <scope>NUCLEOTIDE SEQUENCE [LARGE SCALE GENOMIC DNA]</scope>
    <source>
        <strain evidence="8">NP7</strain>
    </source>
</reference>
<dbReference type="SUPFAM" id="SSF48498">
    <property type="entry name" value="Tetracyclin repressor-like, C-terminal domain"/>
    <property type="match status" value="1"/>
</dbReference>
<dbReference type="PANTHER" id="PTHR47506">
    <property type="entry name" value="TRANSCRIPTIONAL REGULATORY PROTEIN"/>
    <property type="match status" value="1"/>
</dbReference>